<gene>
    <name evidence="2" type="ORF">acsn021_44710</name>
</gene>
<reference evidence="2 3" key="1">
    <citation type="journal article" date="2016" name="Int. J. Syst. Evol. Microbiol.">
        <title>Descriptions of Anaerotaenia torta gen. nov., sp. nov. and Anaerocolumna cellulosilytica gen. nov., sp. nov. isolated from a methanogenic reactor of cattle waste.</title>
        <authorList>
            <person name="Uek A."/>
            <person name="Ohtaki Y."/>
            <person name="Kaku N."/>
            <person name="Ueki K."/>
        </authorList>
    </citation>
    <scope>NUCLEOTIDE SEQUENCE [LARGE SCALE GENOMIC DNA]</scope>
    <source>
        <strain evidence="2 3">SN021</strain>
    </source>
</reference>
<keyword evidence="1" id="KW-1133">Transmembrane helix</keyword>
<keyword evidence="3" id="KW-1185">Reference proteome</keyword>
<name>A0A6S6RCE4_9FIRM</name>
<feature type="transmembrane region" description="Helical" evidence="1">
    <location>
        <begin position="156"/>
        <end position="179"/>
    </location>
</feature>
<dbReference type="Pfam" id="PF06182">
    <property type="entry name" value="ABC2_membrane_6"/>
    <property type="match status" value="1"/>
</dbReference>
<dbReference type="PANTHER" id="PTHR36833:SF1">
    <property type="entry name" value="INTEGRAL MEMBRANE TRANSPORT PROTEIN"/>
    <property type="match status" value="1"/>
</dbReference>
<keyword evidence="1" id="KW-0812">Transmembrane</keyword>
<sequence>MFLLFPNVKGYTFEEVLLCFSIVLIQFSLAECFVRGFDMFSATISNGEFDRIMVRPRNEIFQVLGSKIELTRVGRFLQAVLMFSYGVHKSRIDWSFNKVLALILMIVGGFVLFSSIFLVYATLCFFTTEGLEFMNVLTDGAKEYGKYPISIYGKRVLQFCTFIVPFALVQYYPLLYILGKSTNSWYRFLPLAACLFLIPCYLFWRLGISHYKSTGS</sequence>
<protein>
    <submittedName>
        <fullName evidence="2">Membrane protein</fullName>
    </submittedName>
</protein>
<evidence type="ECO:0000313" key="2">
    <source>
        <dbReference type="EMBL" id="BCJ96902.1"/>
    </source>
</evidence>
<feature type="transmembrane region" description="Helical" evidence="1">
    <location>
        <begin position="99"/>
        <end position="126"/>
    </location>
</feature>
<accession>A0A6S6RCE4</accession>
<proteinExistence type="predicted"/>
<evidence type="ECO:0000313" key="3">
    <source>
        <dbReference type="Proteomes" id="UP000515561"/>
    </source>
</evidence>
<dbReference type="EMBL" id="AP023367">
    <property type="protein sequence ID" value="BCJ96902.1"/>
    <property type="molecule type" value="Genomic_DNA"/>
</dbReference>
<evidence type="ECO:0000256" key="1">
    <source>
        <dbReference type="SAM" id="Phobius"/>
    </source>
</evidence>
<dbReference type="Proteomes" id="UP000515561">
    <property type="component" value="Chromosome"/>
</dbReference>
<feature type="transmembrane region" description="Helical" evidence="1">
    <location>
        <begin position="185"/>
        <end position="204"/>
    </location>
</feature>
<dbReference type="AlphaFoldDB" id="A0A6S6RCE4"/>
<keyword evidence="1" id="KW-0472">Membrane</keyword>
<dbReference type="KEGG" id="acel:acsn021_44710"/>
<dbReference type="PANTHER" id="PTHR36833">
    <property type="entry name" value="SLR0610 PROTEIN-RELATED"/>
    <property type="match status" value="1"/>
</dbReference>
<dbReference type="InterPro" id="IPR010390">
    <property type="entry name" value="ABC-2_transporter-like"/>
</dbReference>
<organism evidence="2 3">
    <name type="scientific">Anaerocolumna cellulosilytica</name>
    <dbReference type="NCBI Taxonomy" id="433286"/>
    <lineage>
        <taxon>Bacteria</taxon>
        <taxon>Bacillati</taxon>
        <taxon>Bacillota</taxon>
        <taxon>Clostridia</taxon>
        <taxon>Lachnospirales</taxon>
        <taxon>Lachnospiraceae</taxon>
        <taxon>Anaerocolumna</taxon>
    </lineage>
</organism>